<name>A0ABU8RHC0_9ACTN</name>
<organism evidence="3 4">
    <name type="scientific">Pseudokineococcus basanitobsidens</name>
    <dbReference type="NCBI Taxonomy" id="1926649"/>
    <lineage>
        <taxon>Bacteria</taxon>
        <taxon>Bacillati</taxon>
        <taxon>Actinomycetota</taxon>
        <taxon>Actinomycetes</taxon>
        <taxon>Kineosporiales</taxon>
        <taxon>Kineosporiaceae</taxon>
        <taxon>Pseudokineococcus</taxon>
    </lineage>
</organism>
<feature type="compositionally biased region" description="Pro residues" evidence="1">
    <location>
        <begin position="78"/>
        <end position="98"/>
    </location>
</feature>
<dbReference type="InterPro" id="IPR040891">
    <property type="entry name" value="HEPN_SAV_6107"/>
</dbReference>
<protein>
    <submittedName>
        <fullName evidence="3">SAV_6107 family HEPN domain-containing protein</fullName>
    </submittedName>
</protein>
<gene>
    <name evidence="3" type="ORF">WDZ17_04080</name>
</gene>
<feature type="compositionally biased region" description="Low complexity" evidence="1">
    <location>
        <begin position="99"/>
        <end position="111"/>
    </location>
</feature>
<evidence type="ECO:0000256" key="1">
    <source>
        <dbReference type="SAM" id="MobiDB-lite"/>
    </source>
</evidence>
<dbReference type="Proteomes" id="UP001387100">
    <property type="component" value="Unassembled WGS sequence"/>
</dbReference>
<accession>A0ABU8RHC0</accession>
<dbReference type="RefSeq" id="WP_339573848.1">
    <property type="nucleotide sequence ID" value="NZ_JBBIAA010000002.1"/>
</dbReference>
<keyword evidence="4" id="KW-1185">Reference proteome</keyword>
<dbReference type="Pfam" id="PF18726">
    <property type="entry name" value="HEPN_SAV_6107"/>
    <property type="match status" value="1"/>
</dbReference>
<sequence length="111" mass="10807">RRGGVLGVWDVLPRVAPELGEWALLFAAGAPRRAAVEAGRAGAVTARDADDLLRDAETFAGVVSSALGLGAGLGLPRPARPVRPGRPVPPGPAGPVPAAPAGAGAAPAPGS</sequence>
<dbReference type="EMBL" id="JBBIAA010000002">
    <property type="protein sequence ID" value="MEJ5944470.1"/>
    <property type="molecule type" value="Genomic_DNA"/>
</dbReference>
<reference evidence="3 4" key="1">
    <citation type="journal article" date="2017" name="Int. J. Syst. Evol. Microbiol.">
        <title>Pseudokineococcus basanitobsidens sp. nov., isolated from volcanic rock.</title>
        <authorList>
            <person name="Lee D.W."/>
            <person name="Park M.Y."/>
            <person name="Kim J.J."/>
            <person name="Kim B.S."/>
        </authorList>
    </citation>
    <scope>NUCLEOTIDE SEQUENCE [LARGE SCALE GENOMIC DNA]</scope>
    <source>
        <strain evidence="3 4">DSM 103726</strain>
    </source>
</reference>
<comment type="caution">
    <text evidence="3">The sequence shown here is derived from an EMBL/GenBank/DDBJ whole genome shotgun (WGS) entry which is preliminary data.</text>
</comment>
<proteinExistence type="predicted"/>
<evidence type="ECO:0000259" key="2">
    <source>
        <dbReference type="Pfam" id="PF18726"/>
    </source>
</evidence>
<feature type="region of interest" description="Disordered" evidence="1">
    <location>
        <begin position="72"/>
        <end position="111"/>
    </location>
</feature>
<feature type="non-terminal residue" evidence="3">
    <location>
        <position position="1"/>
    </location>
</feature>
<evidence type="ECO:0000313" key="3">
    <source>
        <dbReference type="EMBL" id="MEJ5944470.1"/>
    </source>
</evidence>
<evidence type="ECO:0000313" key="4">
    <source>
        <dbReference type="Proteomes" id="UP001387100"/>
    </source>
</evidence>
<feature type="domain" description="SAV-6107-like HEPN" evidence="2">
    <location>
        <begin position="1"/>
        <end position="63"/>
    </location>
</feature>